<feature type="compositionally biased region" description="Polar residues" evidence="1">
    <location>
        <begin position="86"/>
        <end position="97"/>
    </location>
</feature>
<proteinExistence type="predicted"/>
<gene>
    <name evidence="3" type="ORF">FIBRA_02832</name>
</gene>
<dbReference type="RefSeq" id="XP_012180073.1">
    <property type="nucleotide sequence ID" value="XM_012324683.1"/>
</dbReference>
<dbReference type="GO" id="GO:0005737">
    <property type="term" value="C:cytoplasm"/>
    <property type="evidence" value="ECO:0007669"/>
    <property type="project" value="TreeGrafter"/>
</dbReference>
<dbReference type="EMBL" id="HE797004">
    <property type="protein sequence ID" value="CCM00790.1"/>
    <property type="molecule type" value="Genomic_DNA"/>
</dbReference>
<dbReference type="InParanoid" id="J4GN53"/>
<dbReference type="OrthoDB" id="2787845at2759"/>
<dbReference type="HOGENOM" id="CLU_016738_1_1_1"/>
<dbReference type="SUPFAM" id="SSF54001">
    <property type="entry name" value="Cysteine proteinases"/>
    <property type="match status" value="1"/>
</dbReference>
<organism evidence="3 4">
    <name type="scientific">Fibroporia radiculosa</name>
    <dbReference type="NCBI Taxonomy" id="599839"/>
    <lineage>
        <taxon>Eukaryota</taxon>
        <taxon>Fungi</taxon>
        <taxon>Dikarya</taxon>
        <taxon>Basidiomycota</taxon>
        <taxon>Agaricomycotina</taxon>
        <taxon>Agaricomycetes</taxon>
        <taxon>Polyporales</taxon>
        <taxon>Fibroporiaceae</taxon>
        <taxon>Fibroporia</taxon>
    </lineage>
</organism>
<accession>J4GN53</accession>
<protein>
    <recommendedName>
        <fullName evidence="2">Transglutaminase-like domain-containing protein</fullName>
    </recommendedName>
</protein>
<reference evidence="3 4" key="1">
    <citation type="journal article" date="2012" name="Appl. Environ. Microbiol.">
        <title>Short-read sequencing for genomic analysis of the brown rot fungus Fibroporia radiculosa.</title>
        <authorList>
            <person name="Tang J.D."/>
            <person name="Perkins A.D."/>
            <person name="Sonstegard T.S."/>
            <person name="Schroeder S.G."/>
            <person name="Burgess S.C."/>
            <person name="Diehl S.V."/>
        </authorList>
    </citation>
    <scope>NUCLEOTIDE SEQUENCE [LARGE SCALE GENOMIC DNA]</scope>
    <source>
        <strain evidence="3 4">TFFH 294</strain>
    </source>
</reference>
<feature type="compositionally biased region" description="Pro residues" evidence="1">
    <location>
        <begin position="123"/>
        <end position="136"/>
    </location>
</feature>
<dbReference type="AlphaFoldDB" id="J4GN53"/>
<dbReference type="Gene3D" id="3.10.620.30">
    <property type="match status" value="1"/>
</dbReference>
<feature type="domain" description="Transglutaminase-like" evidence="2">
    <location>
        <begin position="258"/>
        <end position="375"/>
    </location>
</feature>
<dbReference type="STRING" id="599839.J4GN53"/>
<dbReference type="GeneID" id="24095701"/>
<feature type="compositionally biased region" description="Basic and acidic residues" evidence="1">
    <location>
        <begin position="173"/>
        <end position="184"/>
    </location>
</feature>
<evidence type="ECO:0000313" key="4">
    <source>
        <dbReference type="Proteomes" id="UP000006352"/>
    </source>
</evidence>
<dbReference type="InterPro" id="IPR038765">
    <property type="entry name" value="Papain-like_cys_pep_sf"/>
</dbReference>
<evidence type="ECO:0000256" key="1">
    <source>
        <dbReference type="SAM" id="MobiDB-lite"/>
    </source>
</evidence>
<feature type="region of interest" description="Disordered" evidence="1">
    <location>
        <begin position="1"/>
        <end position="43"/>
    </location>
</feature>
<dbReference type="Proteomes" id="UP000006352">
    <property type="component" value="Unassembled WGS sequence"/>
</dbReference>
<keyword evidence="4" id="KW-1185">Reference proteome</keyword>
<feature type="compositionally biased region" description="Polar residues" evidence="1">
    <location>
        <begin position="140"/>
        <end position="150"/>
    </location>
</feature>
<dbReference type="InterPro" id="IPR052557">
    <property type="entry name" value="CAP/Cytokinesis_protein"/>
</dbReference>
<dbReference type="PANTHER" id="PTHR46333:SF5">
    <property type="entry name" value="TRANSGLUTAMINASE-LIKE DOMAIN-CONTAINING PROTEIN"/>
    <property type="match status" value="1"/>
</dbReference>
<name>J4GN53_9APHY</name>
<feature type="compositionally biased region" description="Pro residues" evidence="1">
    <location>
        <begin position="157"/>
        <end position="172"/>
    </location>
</feature>
<dbReference type="InterPro" id="IPR002931">
    <property type="entry name" value="Transglutaminase-like"/>
</dbReference>
<evidence type="ECO:0000313" key="3">
    <source>
        <dbReference type="EMBL" id="CCM00790.1"/>
    </source>
</evidence>
<sequence length="562" mass="61867">MALAPPLPRRKVPPPPPPRRPSSTASTTSSDSDPISIDTPPPVQGIAARIAALNLENKYAGVARDADSVKEFRVQPAGNGLGARMSITSATVPSDTLVNALKRPPPPPPRASKSEASPLMRVQPPPPPPRKAPPLPARRSNSQASVAQDTTKVEEPQPSPPPAPARRLPPPFRSREPATDKAESTPKPPTINRATRPPSVPVSLRSTAQVSVPEPVYAPEPMLTASDSDDSCLKCRSFEEVDAHAACFPRENVDSLQQLAYDLTAPFDSLTDKARAIFTWLHHNIAYDAYSFLNNCMQPSTPTGTLQSGLAVCEGYAKLFANLAEYAGMQALTVNGHGKGFGYVATEGGTAPPFASNHAWNAVVFDDEQWHLIDACWGAGVLSGTSYTKRFAPIWFTSTNEQFGRRHFPAEAGHQMREDGREMSWEEYILEPEGPEKFSHFEECEYAQETLLPAERCLAGGYAHTFHVEKRCWHIERRDYWSDYVLLLMIECGGVKEKEVMERDERGWTATVHIPRVEGSVNMAVLTSWNGQDARGVDPALVRREWGRRAMAFQGIVHWEVR</sequence>
<evidence type="ECO:0000259" key="2">
    <source>
        <dbReference type="Pfam" id="PF01841"/>
    </source>
</evidence>
<dbReference type="Pfam" id="PF01841">
    <property type="entry name" value="Transglut_core"/>
    <property type="match status" value="1"/>
</dbReference>
<feature type="compositionally biased region" description="Low complexity" evidence="1">
    <location>
        <begin position="21"/>
        <end position="38"/>
    </location>
</feature>
<dbReference type="PANTHER" id="PTHR46333">
    <property type="entry name" value="CYTOKINESIS PROTEIN 3"/>
    <property type="match status" value="1"/>
</dbReference>
<feature type="region of interest" description="Disordered" evidence="1">
    <location>
        <begin position="77"/>
        <end position="213"/>
    </location>
</feature>